<evidence type="ECO:0000313" key="2">
    <source>
        <dbReference type="Proteomes" id="UP000662572"/>
    </source>
</evidence>
<comment type="caution">
    <text evidence="1">The sequence shown here is derived from an EMBL/GenBank/DDBJ whole genome shotgun (WGS) entry which is preliminary data.</text>
</comment>
<dbReference type="Proteomes" id="UP000662572">
    <property type="component" value="Unassembled WGS sequence"/>
</dbReference>
<protein>
    <recommendedName>
        <fullName evidence="3">Lipoprotein</fullName>
    </recommendedName>
</protein>
<gene>
    <name evidence="1" type="ORF">GCM10011273_35580</name>
</gene>
<sequence>MKNICIILVATALLTGCQSRPDSWVRTPDTWAGWRKLDSSKFYKVSADKLDEAVATLKNVPFREIGLDEAQTLCQCQILITSSDKPYLVRALSLKGNTGRYFVSMRKDEVQISFGALGQSEMNQYREALIVLHDKPINQVYVSTAVSE</sequence>
<keyword evidence="2" id="KW-1185">Reference proteome</keyword>
<evidence type="ECO:0008006" key="3">
    <source>
        <dbReference type="Google" id="ProtNLM"/>
    </source>
</evidence>
<dbReference type="RefSeq" id="WP_189489207.1">
    <property type="nucleotide sequence ID" value="NZ_BMZB01000010.1"/>
</dbReference>
<dbReference type="PROSITE" id="PS51257">
    <property type="entry name" value="PROKAR_LIPOPROTEIN"/>
    <property type="match status" value="1"/>
</dbReference>
<name>A0A918QFB4_9CAUL</name>
<dbReference type="AlphaFoldDB" id="A0A918QFB4"/>
<reference evidence="1" key="1">
    <citation type="journal article" date="2014" name="Int. J. Syst. Evol. Microbiol.">
        <title>Complete genome sequence of Corynebacterium casei LMG S-19264T (=DSM 44701T), isolated from a smear-ripened cheese.</title>
        <authorList>
            <consortium name="US DOE Joint Genome Institute (JGI-PGF)"/>
            <person name="Walter F."/>
            <person name="Albersmeier A."/>
            <person name="Kalinowski J."/>
            <person name="Ruckert C."/>
        </authorList>
    </citation>
    <scope>NUCLEOTIDE SEQUENCE</scope>
    <source>
        <strain evidence="1">KCTC 32296</strain>
    </source>
</reference>
<accession>A0A918QFB4</accession>
<evidence type="ECO:0000313" key="1">
    <source>
        <dbReference type="EMBL" id="GGZ45853.1"/>
    </source>
</evidence>
<proteinExistence type="predicted"/>
<reference evidence="1" key="2">
    <citation type="submission" date="2020-09" db="EMBL/GenBank/DDBJ databases">
        <authorList>
            <person name="Sun Q."/>
            <person name="Kim S."/>
        </authorList>
    </citation>
    <scope>NUCLEOTIDE SEQUENCE</scope>
    <source>
        <strain evidence="1">KCTC 32296</strain>
    </source>
</reference>
<organism evidence="1 2">
    <name type="scientific">Asticcacaulis endophyticus</name>
    <dbReference type="NCBI Taxonomy" id="1395890"/>
    <lineage>
        <taxon>Bacteria</taxon>
        <taxon>Pseudomonadati</taxon>
        <taxon>Pseudomonadota</taxon>
        <taxon>Alphaproteobacteria</taxon>
        <taxon>Caulobacterales</taxon>
        <taxon>Caulobacteraceae</taxon>
        <taxon>Asticcacaulis</taxon>
    </lineage>
</organism>
<dbReference type="EMBL" id="BMZB01000010">
    <property type="protein sequence ID" value="GGZ45853.1"/>
    <property type="molecule type" value="Genomic_DNA"/>
</dbReference>